<accession>A0ABZ1DYW8</accession>
<dbReference type="EMBL" id="CP135443">
    <property type="protein sequence ID" value="WRY33994.1"/>
    <property type="molecule type" value="Genomic_DNA"/>
</dbReference>
<sequence length="220" mass="24177">MTHSPAAPETASSGAQTLRDALRQRLTPAHDALDRAFSALDLGIDADYAVFLRAHRQALGRMQAATDTDHAPEQMAGSALIRRLLAALEADLAPFTGHALCGDAPQSQNTAPLRLHPLARDYVLFGSRLGTQVLARRRREALVQQGRDAVPSQYLEHVFDPRLWQNYVHQTSQISVENPQTESIIADAEQCFEWFALALSQHLSSPAAPMHPHRAEKAPL</sequence>
<evidence type="ECO:0000313" key="2">
    <source>
        <dbReference type="Proteomes" id="UP001623290"/>
    </source>
</evidence>
<dbReference type="SUPFAM" id="SSF48613">
    <property type="entry name" value="Heme oxygenase-like"/>
    <property type="match status" value="1"/>
</dbReference>
<dbReference type="RefSeq" id="WP_406721034.1">
    <property type="nucleotide sequence ID" value="NZ_CP135443.1"/>
</dbReference>
<evidence type="ECO:0000313" key="1">
    <source>
        <dbReference type="EMBL" id="WRY33994.1"/>
    </source>
</evidence>
<reference evidence="1 2" key="1">
    <citation type="submission" date="2023-09" db="EMBL/GenBank/DDBJ databases">
        <title>Thioclava shenzhenensis sp. nov., a multidrug resistant bacteria-antagonizing species isolated from coastal seawater.</title>
        <authorList>
            <person name="Long M."/>
        </authorList>
    </citation>
    <scope>NUCLEOTIDE SEQUENCE [LARGE SCALE GENOMIC DNA]</scope>
    <source>
        <strain evidence="1 2">FTW29</strain>
    </source>
</reference>
<name>A0ABZ1DYW8_9RHOB</name>
<dbReference type="Gene3D" id="1.20.910.10">
    <property type="entry name" value="Heme oxygenase-like"/>
    <property type="match status" value="1"/>
</dbReference>
<evidence type="ECO:0008006" key="3">
    <source>
        <dbReference type="Google" id="ProtNLM"/>
    </source>
</evidence>
<proteinExistence type="predicted"/>
<dbReference type="Proteomes" id="UP001623290">
    <property type="component" value="Chromosome"/>
</dbReference>
<gene>
    <name evidence="1" type="ORF">RPE78_01500</name>
</gene>
<keyword evidence="2" id="KW-1185">Reference proteome</keyword>
<organism evidence="1 2">
    <name type="scientific">Thioclava litoralis</name>
    <dbReference type="NCBI Taxonomy" id="3076557"/>
    <lineage>
        <taxon>Bacteria</taxon>
        <taxon>Pseudomonadati</taxon>
        <taxon>Pseudomonadota</taxon>
        <taxon>Alphaproteobacteria</taxon>
        <taxon>Rhodobacterales</taxon>
        <taxon>Paracoccaceae</taxon>
        <taxon>Thioclava</taxon>
    </lineage>
</organism>
<protein>
    <recommendedName>
        <fullName evidence="3">Heme oxygenase</fullName>
    </recommendedName>
</protein>
<dbReference type="InterPro" id="IPR016084">
    <property type="entry name" value="Haem_Oase-like_multi-hlx"/>
</dbReference>